<protein>
    <submittedName>
        <fullName evidence="2">Uncharacterized protein</fullName>
    </submittedName>
</protein>
<reference evidence="2" key="1">
    <citation type="submission" date="2014-12" db="EMBL/GenBank/DDBJ databases">
        <title>Insight into the proteome of Arion vulgaris.</title>
        <authorList>
            <person name="Aradska J."/>
            <person name="Bulat T."/>
            <person name="Smidak R."/>
            <person name="Sarate P."/>
            <person name="Gangsoo J."/>
            <person name="Sialana F."/>
            <person name="Bilban M."/>
            <person name="Lubec G."/>
        </authorList>
    </citation>
    <scope>NUCLEOTIDE SEQUENCE</scope>
    <source>
        <tissue evidence="2">Skin</tissue>
    </source>
</reference>
<evidence type="ECO:0000256" key="1">
    <source>
        <dbReference type="SAM" id="MobiDB-lite"/>
    </source>
</evidence>
<feature type="region of interest" description="Disordered" evidence="1">
    <location>
        <begin position="103"/>
        <end position="140"/>
    </location>
</feature>
<accession>A0A0B6ZSG8</accession>
<name>A0A0B6ZSG8_9EUPU</name>
<organism evidence="2">
    <name type="scientific">Arion vulgaris</name>
    <dbReference type="NCBI Taxonomy" id="1028688"/>
    <lineage>
        <taxon>Eukaryota</taxon>
        <taxon>Metazoa</taxon>
        <taxon>Spiralia</taxon>
        <taxon>Lophotrochozoa</taxon>
        <taxon>Mollusca</taxon>
        <taxon>Gastropoda</taxon>
        <taxon>Heterobranchia</taxon>
        <taxon>Euthyneura</taxon>
        <taxon>Panpulmonata</taxon>
        <taxon>Eupulmonata</taxon>
        <taxon>Stylommatophora</taxon>
        <taxon>Helicina</taxon>
        <taxon>Arionoidea</taxon>
        <taxon>Arionidae</taxon>
        <taxon>Arion</taxon>
    </lineage>
</organism>
<proteinExistence type="predicted"/>
<evidence type="ECO:0000313" key="2">
    <source>
        <dbReference type="EMBL" id="CEK70781.1"/>
    </source>
</evidence>
<sequence>MTSRTKKSTTIAVVESDQVVQHILPKTAKICLTRIGTIAADLKYTASVLGKNRSYANSDTSDDENYCPMDTMSPVVYNDEPESLFGKEIFQFKTHKKSGQMVLKAKDSCSPSMPKTKHSSAASSPQRTSKSRPKSTDSLK</sequence>
<dbReference type="AlphaFoldDB" id="A0A0B6ZSG8"/>
<feature type="compositionally biased region" description="Polar residues" evidence="1">
    <location>
        <begin position="109"/>
        <end position="128"/>
    </location>
</feature>
<dbReference type="EMBL" id="HACG01023916">
    <property type="protein sequence ID" value="CEK70781.1"/>
    <property type="molecule type" value="Transcribed_RNA"/>
</dbReference>
<gene>
    <name evidence="2" type="primary">ORF75610</name>
</gene>